<accession>A0AAV5AGF2</accession>
<name>A0AAV5AGF2_9AGAM</name>
<evidence type="ECO:0000313" key="2">
    <source>
        <dbReference type="Proteomes" id="UP001050691"/>
    </source>
</evidence>
<dbReference type="InterPro" id="IPR014622">
    <property type="entry name" value="UCP036794_erythomycin"/>
</dbReference>
<dbReference type="Gene3D" id="3.40.1660.10">
    <property type="entry name" value="EreA-like (biosynthetic domain)"/>
    <property type="match status" value="1"/>
</dbReference>
<comment type="caution">
    <text evidence="1">The sequence shown here is derived from an EMBL/GenBank/DDBJ whole genome shotgun (WGS) entry which is preliminary data.</text>
</comment>
<keyword evidence="2" id="KW-1185">Reference proteome</keyword>
<dbReference type="EMBL" id="BPWL01000006">
    <property type="protein sequence ID" value="GJJ11020.1"/>
    <property type="molecule type" value="Genomic_DNA"/>
</dbReference>
<dbReference type="GO" id="GO:0046677">
    <property type="term" value="P:response to antibiotic"/>
    <property type="evidence" value="ECO:0007669"/>
    <property type="project" value="InterPro"/>
</dbReference>
<sequence>MSHLFNLARESLVPLPEPEDDAFGQQFDRFITDKTRVVLLGEASHGTSEFYRSRAAITKRLVEKFGFNIVAVEADWPDAANIDRWVRQKDTRISKPTYEVEPFTRFPSWMWQNTDVSNFFTWLKDHNSKLSFDERCGFYGLDLYNLRASMGAVINYLSQVDPASAETAKKRYGCLSPWANDPSLYGMASLSAGYAKCEKEVIRVQVDLLSKSLRYAIHTANGEEYFNAEQNARLVTDAEKYYRVMFYGAADSWNLRDTHFFDTLMNILKKRGPASRAVVWAHNSHIGDARFTSMGTLREELNIGQLCREEFQDAATLIGFGTHTGTVAAAHEWDSPMKVMDVVPSRPDSYERIFHETGIPRGVIDLRDPNKEINRLLLKERKERFIGVIYRPETELWSHYSDAVLPRQFDAYVWFDQTNAVTPLKVREKHDRAQDETYPFGL</sequence>
<evidence type="ECO:0000313" key="1">
    <source>
        <dbReference type="EMBL" id="GJJ11020.1"/>
    </source>
</evidence>
<dbReference type="Proteomes" id="UP001050691">
    <property type="component" value="Unassembled WGS sequence"/>
</dbReference>
<evidence type="ECO:0008006" key="3">
    <source>
        <dbReference type="Google" id="ProtNLM"/>
    </source>
</evidence>
<proteinExistence type="predicted"/>
<dbReference type="PANTHER" id="PTHR31299">
    <property type="entry name" value="ESTERASE, PUTATIVE (AFU_ORTHOLOGUE AFUA_1G05850)-RELATED"/>
    <property type="match status" value="1"/>
</dbReference>
<dbReference type="Gene3D" id="3.30.1870.10">
    <property type="entry name" value="EreA-like, domain 2"/>
    <property type="match status" value="1"/>
</dbReference>
<dbReference type="PIRSF" id="PIRSF036794">
    <property type="entry name" value="UCP_erythr_ester"/>
    <property type="match status" value="1"/>
</dbReference>
<dbReference type="SUPFAM" id="SSF159501">
    <property type="entry name" value="EreA/ChaN-like"/>
    <property type="match status" value="1"/>
</dbReference>
<dbReference type="CDD" id="cd14728">
    <property type="entry name" value="Ere-like"/>
    <property type="match status" value="1"/>
</dbReference>
<dbReference type="InterPro" id="IPR052036">
    <property type="entry name" value="Hydrolase/PRTase-associated"/>
</dbReference>
<dbReference type="InterPro" id="IPR007815">
    <property type="entry name" value="Emycin_Estase"/>
</dbReference>
<dbReference type="Pfam" id="PF05139">
    <property type="entry name" value="Erythro_esteras"/>
    <property type="match status" value="1"/>
</dbReference>
<dbReference type="PANTHER" id="PTHR31299:SF0">
    <property type="entry name" value="ESTERASE, PUTATIVE (AFU_ORTHOLOGUE AFUA_1G05850)-RELATED"/>
    <property type="match status" value="1"/>
</dbReference>
<gene>
    <name evidence="1" type="ORF">Clacol_005249</name>
</gene>
<reference evidence="1" key="1">
    <citation type="submission" date="2021-10" db="EMBL/GenBank/DDBJ databases">
        <title>De novo Genome Assembly of Clathrus columnatus (Basidiomycota, Fungi) Using Illumina and Nanopore Sequence Data.</title>
        <authorList>
            <person name="Ogiso-Tanaka E."/>
            <person name="Itagaki H."/>
            <person name="Hosoya T."/>
            <person name="Hosaka K."/>
        </authorList>
    </citation>
    <scope>NUCLEOTIDE SEQUENCE</scope>
    <source>
        <strain evidence="1">MO-923</strain>
    </source>
</reference>
<protein>
    <recommendedName>
        <fullName evidence="3">Erythromycin esterase</fullName>
    </recommendedName>
</protein>
<organism evidence="1 2">
    <name type="scientific">Clathrus columnatus</name>
    <dbReference type="NCBI Taxonomy" id="1419009"/>
    <lineage>
        <taxon>Eukaryota</taxon>
        <taxon>Fungi</taxon>
        <taxon>Dikarya</taxon>
        <taxon>Basidiomycota</taxon>
        <taxon>Agaricomycotina</taxon>
        <taxon>Agaricomycetes</taxon>
        <taxon>Phallomycetidae</taxon>
        <taxon>Phallales</taxon>
        <taxon>Clathraceae</taxon>
        <taxon>Clathrus</taxon>
    </lineage>
</organism>
<dbReference type="AlphaFoldDB" id="A0AAV5AGF2"/>